<dbReference type="Gene3D" id="3.40.50.1000">
    <property type="entry name" value="HAD superfamily/HAD-like"/>
    <property type="match status" value="1"/>
</dbReference>
<dbReference type="CDD" id="cd07527">
    <property type="entry name" value="HAD_ScGPP-like"/>
    <property type="match status" value="1"/>
</dbReference>
<name>A0A1C3XXH5_9HYPH</name>
<dbReference type="InterPro" id="IPR036412">
    <property type="entry name" value="HAD-like_sf"/>
</dbReference>
<dbReference type="InterPro" id="IPR051806">
    <property type="entry name" value="HAD-like_SPP"/>
</dbReference>
<dbReference type="Proteomes" id="UP000198723">
    <property type="component" value="Unassembled WGS sequence"/>
</dbReference>
<accession>A0A1C3XXH5</accession>
<gene>
    <name evidence="1" type="ORF">GA0061105_101793</name>
</gene>
<dbReference type="NCBIfam" id="TIGR01509">
    <property type="entry name" value="HAD-SF-IA-v3"/>
    <property type="match status" value="1"/>
</dbReference>
<dbReference type="SFLD" id="SFLDS00003">
    <property type="entry name" value="Haloacid_Dehalogenase"/>
    <property type="match status" value="1"/>
</dbReference>
<reference evidence="1 2" key="1">
    <citation type="submission" date="2016-08" db="EMBL/GenBank/DDBJ databases">
        <authorList>
            <person name="Seilhamer J.J."/>
        </authorList>
    </citation>
    <scope>NUCLEOTIDE SEQUENCE [LARGE SCALE GENOMIC DNA]</scope>
    <source>
        <strain evidence="1 2">HBR26</strain>
    </source>
</reference>
<dbReference type="Gene3D" id="1.10.150.240">
    <property type="entry name" value="Putative phosphatase, domain 2"/>
    <property type="match status" value="1"/>
</dbReference>
<dbReference type="GO" id="GO:0050308">
    <property type="term" value="F:sugar-phosphatase activity"/>
    <property type="evidence" value="ECO:0007669"/>
    <property type="project" value="TreeGrafter"/>
</dbReference>
<dbReference type="InterPro" id="IPR023214">
    <property type="entry name" value="HAD_sf"/>
</dbReference>
<dbReference type="STRING" id="1138170.GA0061105_101793"/>
<evidence type="ECO:0000313" key="2">
    <source>
        <dbReference type="Proteomes" id="UP000198723"/>
    </source>
</evidence>
<protein>
    <submittedName>
        <fullName evidence="1">Haloacid dehalogenase superfamily, subfamily IA, variant 3 with third motif having DD or ED</fullName>
    </submittedName>
</protein>
<dbReference type="PANTHER" id="PTHR43481:SF4">
    <property type="entry name" value="GLYCEROL-1-PHOSPHATE PHOSPHOHYDROLASE 1-RELATED"/>
    <property type="match status" value="1"/>
</dbReference>
<dbReference type="InterPro" id="IPR023198">
    <property type="entry name" value="PGP-like_dom2"/>
</dbReference>
<dbReference type="InterPro" id="IPR006439">
    <property type="entry name" value="HAD-SF_hydro_IA"/>
</dbReference>
<dbReference type="AlphaFoldDB" id="A0A1C3XXH5"/>
<proteinExistence type="predicted"/>
<dbReference type="SFLD" id="SFLDG01129">
    <property type="entry name" value="C1.5:_HAD__Beta-PGM__Phosphata"/>
    <property type="match status" value="1"/>
</dbReference>
<sequence>MICIMDDLLVTTSRNHCSEIFEKPAREPCTDLIATSGTVAFSSLANCAASMSFRDLQNAAICRFIGDSNTHLTRLLTRSALVHADAPWLREALSAFLFDMDGTILNSILAAERVWSEWARRHGLDVAAFLPKMHGSRGIDTITRLNLPGVDPEHEARLVTEAEIADVGDVVAIPGAASFLSSLPPDRWAIVTSSPLRLARRRLEAAGLPLPKFMVTAEDVTVGKPDPQCYILGAERLGVSTQDCLVFEDVAAGIKAGEGAGADVMVVTATHHAKVETPHPTISSYDEISVRISADYKMLVVPNAV</sequence>
<dbReference type="Pfam" id="PF00702">
    <property type="entry name" value="Hydrolase"/>
    <property type="match status" value="1"/>
</dbReference>
<evidence type="ECO:0000313" key="1">
    <source>
        <dbReference type="EMBL" id="SCB56951.1"/>
    </source>
</evidence>
<dbReference type="EMBL" id="FMAJ01000001">
    <property type="protein sequence ID" value="SCB56951.1"/>
    <property type="molecule type" value="Genomic_DNA"/>
</dbReference>
<dbReference type="SUPFAM" id="SSF56784">
    <property type="entry name" value="HAD-like"/>
    <property type="match status" value="1"/>
</dbReference>
<dbReference type="PANTHER" id="PTHR43481">
    <property type="entry name" value="FRUCTOSE-1-PHOSPHATE PHOSPHATASE"/>
    <property type="match status" value="1"/>
</dbReference>
<organism evidence="1 2">
    <name type="scientific">Rhizobium aethiopicum</name>
    <dbReference type="NCBI Taxonomy" id="1138170"/>
    <lineage>
        <taxon>Bacteria</taxon>
        <taxon>Pseudomonadati</taxon>
        <taxon>Pseudomonadota</taxon>
        <taxon>Alphaproteobacteria</taxon>
        <taxon>Hyphomicrobiales</taxon>
        <taxon>Rhizobiaceae</taxon>
        <taxon>Rhizobium/Agrobacterium group</taxon>
        <taxon>Rhizobium</taxon>
    </lineage>
</organism>